<sequence>MIPSQPQPAGLPSGTIGGRRARSGAQGWQFRRLLAAPARLTMAAATLLLAVLAVWWGLALLAQAYSLALPWAVEPAAAHALAGTFGALPLFLAGVAFSVVPRWLAVPAVSARSLLLPVLALLAGWALALVGFHVHRALAAAGLCVVALGLALLAGRQAVLLLESRQPDRDHARLLLLGQGVMAVSLWAAAIFLALGHDTLVRACAPVALWAGLGLAMVAVLHRSLPAFSGLLLPAMGVWRSRMLLGVLAALVAWQAPFAAAQVLGGGALAGGAAVLAAGPSLAGGLLLMWLSLRWGLRVSLRRSAPGVDAEGRAVTVPRSALRLLAMLHVALFWLAVAFTLNGVSLTLMALTGGQMSLGLAPVHAYTLGFLGAGALALASQQALQLSGRALRADAWLWVLCGVVQVGVSCQVLAGLFPAAATPLTLLAAQFFVVAALTWGVRHGPWMGRLRVDGGAG</sequence>
<dbReference type="EMBL" id="JBBUTI010000002">
    <property type="protein sequence ID" value="MEK8045515.1"/>
    <property type="molecule type" value="Genomic_DNA"/>
</dbReference>
<evidence type="ECO:0000256" key="2">
    <source>
        <dbReference type="SAM" id="Phobius"/>
    </source>
</evidence>
<evidence type="ECO:0000256" key="1">
    <source>
        <dbReference type="SAM" id="MobiDB-lite"/>
    </source>
</evidence>
<keyword evidence="2" id="KW-0812">Transmembrane</keyword>
<keyword evidence="2" id="KW-1133">Transmembrane helix</keyword>
<dbReference type="Pfam" id="PF05940">
    <property type="entry name" value="NnrS"/>
    <property type="match status" value="2"/>
</dbReference>
<feature type="transmembrane region" description="Helical" evidence="2">
    <location>
        <begin position="40"/>
        <end position="65"/>
    </location>
</feature>
<feature type="transmembrane region" description="Helical" evidence="2">
    <location>
        <begin position="174"/>
        <end position="194"/>
    </location>
</feature>
<feature type="transmembrane region" description="Helical" evidence="2">
    <location>
        <begin position="396"/>
        <end position="417"/>
    </location>
</feature>
<feature type="transmembrane region" description="Helical" evidence="2">
    <location>
        <begin position="363"/>
        <end position="384"/>
    </location>
</feature>
<feature type="transmembrane region" description="Helical" evidence="2">
    <location>
        <begin position="113"/>
        <end position="132"/>
    </location>
</feature>
<name>A0ABU9C2K9_9BURK</name>
<accession>A0ABU9C2K9</accession>
<keyword evidence="4" id="KW-1185">Reference proteome</keyword>
<proteinExistence type="predicted"/>
<reference evidence="3 4" key="1">
    <citation type="submission" date="2024-04" db="EMBL/GenBank/DDBJ databases">
        <title>Novel species of the genus Ideonella isolated from streams.</title>
        <authorList>
            <person name="Lu H."/>
        </authorList>
    </citation>
    <scope>NUCLEOTIDE SEQUENCE [LARGE SCALE GENOMIC DNA]</scope>
    <source>
        <strain evidence="3 4">LYT19W</strain>
    </source>
</reference>
<feature type="transmembrane region" description="Helical" evidence="2">
    <location>
        <begin position="243"/>
        <end position="264"/>
    </location>
</feature>
<evidence type="ECO:0000313" key="3">
    <source>
        <dbReference type="EMBL" id="MEK8045515.1"/>
    </source>
</evidence>
<feature type="transmembrane region" description="Helical" evidence="2">
    <location>
        <begin position="77"/>
        <end position="101"/>
    </location>
</feature>
<dbReference type="Proteomes" id="UP001379945">
    <property type="component" value="Unassembled WGS sequence"/>
</dbReference>
<feature type="region of interest" description="Disordered" evidence="1">
    <location>
        <begin position="1"/>
        <end position="20"/>
    </location>
</feature>
<feature type="transmembrane region" description="Helical" evidence="2">
    <location>
        <begin position="328"/>
        <end position="351"/>
    </location>
</feature>
<evidence type="ECO:0000313" key="4">
    <source>
        <dbReference type="Proteomes" id="UP001379945"/>
    </source>
</evidence>
<feature type="transmembrane region" description="Helical" evidence="2">
    <location>
        <begin position="270"/>
        <end position="293"/>
    </location>
</feature>
<dbReference type="InterPro" id="IPR010266">
    <property type="entry name" value="NnrS"/>
</dbReference>
<comment type="caution">
    <text evidence="3">The sequence shown here is derived from an EMBL/GenBank/DDBJ whole genome shotgun (WGS) entry which is preliminary data.</text>
</comment>
<protein>
    <submittedName>
        <fullName evidence="3">NnrS family protein</fullName>
    </submittedName>
</protein>
<dbReference type="RefSeq" id="WP_341397717.1">
    <property type="nucleotide sequence ID" value="NZ_JBBUTI010000002.1"/>
</dbReference>
<organism evidence="3 4">
    <name type="scientific">Ideonella margarita</name>
    <dbReference type="NCBI Taxonomy" id="2984191"/>
    <lineage>
        <taxon>Bacteria</taxon>
        <taxon>Pseudomonadati</taxon>
        <taxon>Pseudomonadota</taxon>
        <taxon>Betaproteobacteria</taxon>
        <taxon>Burkholderiales</taxon>
        <taxon>Sphaerotilaceae</taxon>
        <taxon>Ideonella</taxon>
    </lineage>
</organism>
<keyword evidence="2" id="KW-0472">Membrane</keyword>
<feature type="transmembrane region" description="Helical" evidence="2">
    <location>
        <begin position="423"/>
        <end position="441"/>
    </location>
</feature>
<feature type="transmembrane region" description="Helical" evidence="2">
    <location>
        <begin position="200"/>
        <end position="222"/>
    </location>
</feature>
<gene>
    <name evidence="3" type="ORF">AACH00_04035</name>
</gene>
<feature type="transmembrane region" description="Helical" evidence="2">
    <location>
        <begin position="138"/>
        <end position="162"/>
    </location>
</feature>